<dbReference type="Proteomes" id="UP000718821">
    <property type="component" value="Unassembled WGS sequence"/>
</dbReference>
<feature type="region of interest" description="Disordered" evidence="1">
    <location>
        <begin position="1"/>
        <end position="33"/>
    </location>
</feature>
<organism evidence="2 3">
    <name type="scientific">Bifidobacterium pullorum subsp. saeculare</name>
    <dbReference type="NCBI Taxonomy" id="78257"/>
    <lineage>
        <taxon>Bacteria</taxon>
        <taxon>Bacillati</taxon>
        <taxon>Actinomycetota</taxon>
        <taxon>Actinomycetes</taxon>
        <taxon>Bifidobacteriales</taxon>
        <taxon>Bifidobacteriaceae</taxon>
        <taxon>Bifidobacterium</taxon>
    </lineage>
</organism>
<accession>A0A939B914</accession>
<protein>
    <submittedName>
        <fullName evidence="2">Uncharacterized protein</fullName>
    </submittedName>
</protein>
<proteinExistence type="predicted"/>
<keyword evidence="3" id="KW-1185">Reference proteome</keyword>
<feature type="compositionally biased region" description="Basic and acidic residues" evidence="1">
    <location>
        <begin position="1"/>
        <end position="12"/>
    </location>
</feature>
<evidence type="ECO:0000313" key="3">
    <source>
        <dbReference type="Proteomes" id="UP000718821"/>
    </source>
</evidence>
<dbReference type="AlphaFoldDB" id="A0A939B914"/>
<comment type="caution">
    <text evidence="2">The sequence shown here is derived from an EMBL/GenBank/DDBJ whole genome shotgun (WGS) entry which is preliminary data.</text>
</comment>
<sequence length="126" mass="13506">MTGGIERHDHVSVTRRAAGSVTRTDLQVTQTPQGRVTMVSRTTSVTRVTVGEPYEADPDSPAARFDDHFDPASCCSAREQAMIAALRAYLRPQSAPDCLVARLKATLDRCCADETAAARDGGVASR</sequence>
<gene>
    <name evidence="2" type="ORF">H7U32_01250</name>
</gene>
<reference evidence="2" key="2">
    <citation type="journal article" date="2021" name="Sci. Rep.">
        <title>The distribution of antibiotic resistance genes in chicken gut microbiota commensals.</title>
        <authorList>
            <person name="Juricova H."/>
            <person name="Matiasovicova J."/>
            <person name="Kubasova T."/>
            <person name="Cejkova D."/>
            <person name="Rychlik I."/>
        </authorList>
    </citation>
    <scope>NUCLEOTIDE SEQUENCE</scope>
    <source>
        <strain evidence="2">An836</strain>
    </source>
</reference>
<evidence type="ECO:0000256" key="1">
    <source>
        <dbReference type="SAM" id="MobiDB-lite"/>
    </source>
</evidence>
<reference evidence="2" key="1">
    <citation type="submission" date="2020-08" db="EMBL/GenBank/DDBJ databases">
        <authorList>
            <person name="Cejkova D."/>
            <person name="Kubasova T."/>
            <person name="Jahodarova E."/>
            <person name="Rychlik I."/>
        </authorList>
    </citation>
    <scope>NUCLEOTIDE SEQUENCE</scope>
    <source>
        <strain evidence="2">An836</strain>
    </source>
</reference>
<dbReference type="EMBL" id="JACLYU010000001">
    <property type="protein sequence ID" value="MBM6698974.1"/>
    <property type="molecule type" value="Genomic_DNA"/>
</dbReference>
<name>A0A939B914_9BIFI</name>
<feature type="compositionally biased region" description="Polar residues" evidence="1">
    <location>
        <begin position="21"/>
        <end position="33"/>
    </location>
</feature>
<evidence type="ECO:0000313" key="2">
    <source>
        <dbReference type="EMBL" id="MBM6698974.1"/>
    </source>
</evidence>